<evidence type="ECO:0000313" key="7">
    <source>
        <dbReference type="Proteomes" id="UP001525968"/>
    </source>
</evidence>
<dbReference type="InterPro" id="IPR000960">
    <property type="entry name" value="Flavin_mOase"/>
</dbReference>
<dbReference type="InterPro" id="IPR050346">
    <property type="entry name" value="FMO-like"/>
</dbReference>
<evidence type="ECO:0000256" key="4">
    <source>
        <dbReference type="ARBA" id="ARBA00022857"/>
    </source>
</evidence>
<name>A0ABT2PGS8_9BURK</name>
<evidence type="ECO:0000256" key="1">
    <source>
        <dbReference type="ARBA" id="ARBA00009183"/>
    </source>
</evidence>
<evidence type="ECO:0000313" key="6">
    <source>
        <dbReference type="EMBL" id="MCT9809610.1"/>
    </source>
</evidence>
<keyword evidence="2" id="KW-0285">Flavoprotein</keyword>
<dbReference type="Gene3D" id="3.50.50.60">
    <property type="entry name" value="FAD/NAD(P)-binding domain"/>
    <property type="match status" value="1"/>
</dbReference>
<keyword evidence="4" id="KW-0521">NADP</keyword>
<protein>
    <submittedName>
        <fullName evidence="6">NAD(P)-binding domain-containing protein</fullName>
    </submittedName>
</protein>
<keyword evidence="3" id="KW-0274">FAD</keyword>
<dbReference type="Pfam" id="PF00743">
    <property type="entry name" value="FMO-like"/>
    <property type="match status" value="1"/>
</dbReference>
<dbReference type="PRINTS" id="PR00370">
    <property type="entry name" value="FMOXYGENASE"/>
</dbReference>
<keyword evidence="5" id="KW-0560">Oxidoreductase</keyword>
<proteinExistence type="inferred from homology"/>
<comment type="similarity">
    <text evidence="1">Belongs to the FMO family.</text>
</comment>
<reference evidence="6 7" key="1">
    <citation type="submission" date="2022-09" db="EMBL/GenBank/DDBJ databases">
        <title>Draft genome of isolate Be4.</title>
        <authorList>
            <person name="Sanchez-Castro I."/>
            <person name="Martinez-Rodriguez P."/>
            <person name="Descostes M."/>
            <person name="Merroun M."/>
        </authorList>
    </citation>
    <scope>NUCLEOTIDE SEQUENCE [LARGE SCALE GENOMIC DNA]</scope>
    <source>
        <strain evidence="6 7">Be4</strain>
    </source>
</reference>
<dbReference type="InterPro" id="IPR020946">
    <property type="entry name" value="Flavin_mOase-like"/>
</dbReference>
<evidence type="ECO:0000256" key="5">
    <source>
        <dbReference type="ARBA" id="ARBA00023002"/>
    </source>
</evidence>
<gene>
    <name evidence="6" type="ORF">N0K08_03080</name>
</gene>
<dbReference type="PIRSF" id="PIRSF000332">
    <property type="entry name" value="FMO"/>
    <property type="match status" value="1"/>
</dbReference>
<dbReference type="Proteomes" id="UP001525968">
    <property type="component" value="Unassembled WGS sequence"/>
</dbReference>
<keyword evidence="7" id="KW-1185">Reference proteome</keyword>
<dbReference type="InterPro" id="IPR036188">
    <property type="entry name" value="FAD/NAD-bd_sf"/>
</dbReference>
<comment type="caution">
    <text evidence="6">The sequence shown here is derived from an EMBL/GenBank/DDBJ whole genome shotgun (WGS) entry which is preliminary data.</text>
</comment>
<accession>A0ABT2PGS8</accession>
<dbReference type="PANTHER" id="PTHR23023">
    <property type="entry name" value="DIMETHYLANILINE MONOOXYGENASE"/>
    <property type="match status" value="1"/>
</dbReference>
<dbReference type="RefSeq" id="WP_261498540.1">
    <property type="nucleotide sequence ID" value="NZ_JAODYH010000002.1"/>
</dbReference>
<organism evidence="6 7">
    <name type="scientific">Acidovorax bellezanensis</name>
    <dbReference type="NCBI Taxonomy" id="2976702"/>
    <lineage>
        <taxon>Bacteria</taxon>
        <taxon>Pseudomonadati</taxon>
        <taxon>Pseudomonadota</taxon>
        <taxon>Betaproteobacteria</taxon>
        <taxon>Burkholderiales</taxon>
        <taxon>Comamonadaceae</taxon>
        <taxon>Acidovorax</taxon>
    </lineage>
</organism>
<evidence type="ECO:0000256" key="2">
    <source>
        <dbReference type="ARBA" id="ARBA00022630"/>
    </source>
</evidence>
<evidence type="ECO:0000256" key="3">
    <source>
        <dbReference type="ARBA" id="ARBA00022827"/>
    </source>
</evidence>
<dbReference type="EMBL" id="JAODYH010000002">
    <property type="protein sequence ID" value="MCT9809610.1"/>
    <property type="molecule type" value="Genomic_DNA"/>
</dbReference>
<sequence>MTETITMRNDSHTTPAPTAAAVQVEPRPAFGPESGCQSTEDMIALIGAGPSGLAGARNLQRMGLAFQGLEAYSDVGGLWNIENPRSTVYESAHLISSKRTTEFAEFPMADDVADYPSHRELCRYFRAFADHFDLRRHFRFGVRVESVAPVRPDDPDTPWRVTLRDSKGAQEVAEYKGVVIANGTLAEPSMPSFQGRFSGELLHTSQYKNAEQFKGKRVLIVGAGNSGCDIAVDAVHYARSVDISVRRGYYFVPKYVFGKPADTLGGKRPLPRWLKQKVDSTVLQWFTGDPTRFGFPKPTYKMYESHPIVNSLILHHLGHGDIHVKADVAHFEGRTVHFKDGKSQDYDMVLAATGYTLHYPFMDRAHLNWKGMAPQLYMNIFAPRYHRLAVLGMIEASGIGWQGRYEQAELVARYFKGLEGKTPAARRMQAAIAGPSPDLTGGYRYLQLERMAYYVHKDTYRTAVREACAALA</sequence>
<dbReference type="SUPFAM" id="SSF51905">
    <property type="entry name" value="FAD/NAD(P)-binding domain"/>
    <property type="match status" value="2"/>
</dbReference>